<dbReference type="CDD" id="cd00473">
    <property type="entry name" value="bS6"/>
    <property type="match status" value="1"/>
</dbReference>
<feature type="region of interest" description="Disordered" evidence="7">
    <location>
        <begin position="97"/>
        <end position="145"/>
    </location>
</feature>
<dbReference type="EMBL" id="VZDO01000004">
    <property type="protein sequence ID" value="KAB0680661.1"/>
    <property type="molecule type" value="Genomic_DNA"/>
</dbReference>
<dbReference type="Proteomes" id="UP000432089">
    <property type="component" value="Unassembled WGS sequence"/>
</dbReference>
<accession>A0A7V7PQK1</accession>
<proteinExistence type="inferred from homology"/>
<dbReference type="HAMAP" id="MF_00360">
    <property type="entry name" value="Ribosomal_bS6"/>
    <property type="match status" value="1"/>
</dbReference>
<keyword evidence="6" id="KW-0699">rRNA-binding</keyword>
<comment type="similarity">
    <text evidence="1 6">Belongs to the bacterial ribosomal protein bS6 family.</text>
</comment>
<reference evidence="8 9" key="1">
    <citation type="submission" date="2019-09" db="EMBL/GenBank/DDBJ databases">
        <title>YIM 132180 draft genome.</title>
        <authorList>
            <person name="Zhang K."/>
        </authorList>
    </citation>
    <scope>NUCLEOTIDE SEQUENCE [LARGE SCALE GENOMIC DNA]</scope>
    <source>
        <strain evidence="8 9">YIM 132180</strain>
    </source>
</reference>
<evidence type="ECO:0000256" key="4">
    <source>
        <dbReference type="ARBA" id="ARBA00035104"/>
    </source>
</evidence>
<dbReference type="PANTHER" id="PTHR21011">
    <property type="entry name" value="MITOCHONDRIAL 28S RIBOSOMAL PROTEIN S6"/>
    <property type="match status" value="1"/>
</dbReference>
<dbReference type="GO" id="GO:0022627">
    <property type="term" value="C:cytosolic small ribosomal subunit"/>
    <property type="evidence" value="ECO:0007669"/>
    <property type="project" value="TreeGrafter"/>
</dbReference>
<dbReference type="AlphaFoldDB" id="A0A7V7PQK1"/>
<dbReference type="NCBIfam" id="TIGR00166">
    <property type="entry name" value="S6"/>
    <property type="match status" value="1"/>
</dbReference>
<dbReference type="RefSeq" id="WP_150968813.1">
    <property type="nucleotide sequence ID" value="NZ_VZDO01000004.1"/>
</dbReference>
<evidence type="ECO:0000256" key="7">
    <source>
        <dbReference type="SAM" id="MobiDB-lite"/>
    </source>
</evidence>
<dbReference type="GO" id="GO:0003735">
    <property type="term" value="F:structural constituent of ribosome"/>
    <property type="evidence" value="ECO:0007669"/>
    <property type="project" value="InterPro"/>
</dbReference>
<protein>
    <recommendedName>
        <fullName evidence="5 6">Small ribosomal subunit protein bS6</fullName>
    </recommendedName>
</protein>
<keyword evidence="6" id="KW-0694">RNA-binding</keyword>
<dbReference type="InterPro" id="IPR014717">
    <property type="entry name" value="Transl_elong_EF1B/ribsomal_bS6"/>
</dbReference>
<dbReference type="GO" id="GO:0070181">
    <property type="term" value="F:small ribosomal subunit rRNA binding"/>
    <property type="evidence" value="ECO:0007669"/>
    <property type="project" value="TreeGrafter"/>
</dbReference>
<comment type="caution">
    <text evidence="8">The sequence shown here is derived from an EMBL/GenBank/DDBJ whole genome shotgun (WGS) entry which is preliminary data.</text>
</comment>
<keyword evidence="9" id="KW-1185">Reference proteome</keyword>
<name>A0A7V7PQK1_9HYPH</name>
<dbReference type="InterPro" id="IPR000529">
    <property type="entry name" value="Ribosomal_bS6"/>
</dbReference>
<evidence type="ECO:0000256" key="6">
    <source>
        <dbReference type="HAMAP-Rule" id="MF_00360"/>
    </source>
</evidence>
<dbReference type="GO" id="GO:0006412">
    <property type="term" value="P:translation"/>
    <property type="evidence" value="ECO:0007669"/>
    <property type="project" value="UniProtKB-UniRule"/>
</dbReference>
<dbReference type="InterPro" id="IPR035980">
    <property type="entry name" value="Ribosomal_bS6_sf"/>
</dbReference>
<dbReference type="SUPFAM" id="SSF54995">
    <property type="entry name" value="Ribosomal protein S6"/>
    <property type="match status" value="1"/>
</dbReference>
<dbReference type="Gene3D" id="3.30.70.60">
    <property type="match status" value="1"/>
</dbReference>
<evidence type="ECO:0000256" key="5">
    <source>
        <dbReference type="ARBA" id="ARBA00035294"/>
    </source>
</evidence>
<evidence type="ECO:0000313" key="8">
    <source>
        <dbReference type="EMBL" id="KAB0680661.1"/>
    </source>
</evidence>
<dbReference type="Pfam" id="PF01250">
    <property type="entry name" value="Ribosomal_S6"/>
    <property type="match status" value="1"/>
</dbReference>
<evidence type="ECO:0000313" key="9">
    <source>
        <dbReference type="Proteomes" id="UP000432089"/>
    </source>
</evidence>
<evidence type="ECO:0000256" key="1">
    <source>
        <dbReference type="ARBA" id="ARBA00009512"/>
    </source>
</evidence>
<keyword evidence="2 6" id="KW-0689">Ribosomal protein</keyword>
<dbReference type="InterPro" id="IPR020814">
    <property type="entry name" value="Ribosomal_S6_plastid/chlpt"/>
</dbReference>
<keyword evidence="3 6" id="KW-0687">Ribonucleoprotein</keyword>
<dbReference type="PANTHER" id="PTHR21011:SF1">
    <property type="entry name" value="SMALL RIBOSOMAL SUBUNIT PROTEIN BS6M"/>
    <property type="match status" value="1"/>
</dbReference>
<evidence type="ECO:0000256" key="3">
    <source>
        <dbReference type="ARBA" id="ARBA00023274"/>
    </source>
</evidence>
<sequence length="145" mass="16976">MALYEHVFLARQDISGQQVDQLVDSFRGVIEGNGGSIGKVENWGLKTLSYRIKKNRKAYYTLLNIDAPATAVQEMERQMRFNEDVLRYITIKVDGHDDAPSVMMQKRDDRPRRDDRGPRRDRDDRPPRGDREDRGPRRERPFEGE</sequence>
<organism evidence="8 9">
    <name type="scientific">Plantimonas leprariae</name>
    <dbReference type="NCBI Taxonomy" id="2615207"/>
    <lineage>
        <taxon>Bacteria</taxon>
        <taxon>Pseudomonadati</taxon>
        <taxon>Pseudomonadota</taxon>
        <taxon>Alphaproteobacteria</taxon>
        <taxon>Hyphomicrobiales</taxon>
        <taxon>Aurantimonadaceae</taxon>
        <taxon>Plantimonas</taxon>
    </lineage>
</organism>
<evidence type="ECO:0000256" key="2">
    <source>
        <dbReference type="ARBA" id="ARBA00022980"/>
    </source>
</evidence>
<comment type="function">
    <text evidence="4 6">Binds together with bS18 to 16S ribosomal RNA.</text>
</comment>
<gene>
    <name evidence="6" type="primary">rpsF</name>
    <name evidence="8" type="ORF">F6X38_06540</name>
</gene>